<dbReference type="Gene3D" id="1.10.10.10">
    <property type="entry name" value="Winged helix-like DNA-binding domain superfamily/Winged helix DNA-binding domain"/>
    <property type="match status" value="1"/>
</dbReference>
<dbReference type="RefSeq" id="WP_008991856.1">
    <property type="nucleotide sequence ID" value="NZ_AMSG01000013.1"/>
</dbReference>
<dbReference type="PATRIC" id="fig|555500.3.peg.2079"/>
<reference evidence="2 3" key="1">
    <citation type="journal article" date="2012" name="J. Bacteriol.">
        <title>Genome Sequence of Galbibacter marinum Type Strain ck-I2-15.</title>
        <authorList>
            <person name="Lai Q."/>
            <person name="Li C."/>
            <person name="Shao Z."/>
        </authorList>
    </citation>
    <scope>NUCLEOTIDE SEQUENCE [LARGE SCALE GENOMIC DNA]</scope>
    <source>
        <strain evidence="3">ck-I2-15</strain>
    </source>
</reference>
<dbReference type="PROSITE" id="PS51462">
    <property type="entry name" value="NUDIX"/>
    <property type="match status" value="1"/>
</dbReference>
<dbReference type="Pfam" id="PF00293">
    <property type="entry name" value="NUDIX"/>
    <property type="match status" value="1"/>
</dbReference>
<feature type="domain" description="Nudix hydrolase" evidence="1">
    <location>
        <begin position="14"/>
        <end position="146"/>
    </location>
</feature>
<dbReference type="AlphaFoldDB" id="K2QJM6"/>
<dbReference type="EMBL" id="AMSG01000013">
    <property type="protein sequence ID" value="EKF54907.1"/>
    <property type="molecule type" value="Genomic_DNA"/>
</dbReference>
<dbReference type="Proteomes" id="UP000007364">
    <property type="component" value="Unassembled WGS sequence"/>
</dbReference>
<dbReference type="PANTHER" id="PTHR43736">
    <property type="entry name" value="ADP-RIBOSE PYROPHOSPHATASE"/>
    <property type="match status" value="1"/>
</dbReference>
<dbReference type="SUPFAM" id="SSF46785">
    <property type="entry name" value="Winged helix' DNA-binding domain"/>
    <property type="match status" value="1"/>
</dbReference>
<keyword evidence="2" id="KW-0378">Hydrolase</keyword>
<dbReference type="Gene3D" id="3.90.79.10">
    <property type="entry name" value="Nucleoside Triphosphate Pyrophosphohydrolase"/>
    <property type="match status" value="1"/>
</dbReference>
<evidence type="ECO:0000259" key="1">
    <source>
        <dbReference type="PROSITE" id="PS51462"/>
    </source>
</evidence>
<name>K2QJM6_9FLAO</name>
<gene>
    <name evidence="2" type="ORF">I215_10068</name>
</gene>
<dbReference type="InterPro" id="IPR015797">
    <property type="entry name" value="NUDIX_hydrolase-like_dom_sf"/>
</dbReference>
<dbReference type="InterPro" id="IPR036388">
    <property type="entry name" value="WH-like_DNA-bd_sf"/>
</dbReference>
<accession>K2QJM6</accession>
<dbReference type="InterPro" id="IPR054105">
    <property type="entry name" value="WHD_NrtR"/>
</dbReference>
<dbReference type="InterPro" id="IPR000086">
    <property type="entry name" value="NUDIX_hydrolase_dom"/>
</dbReference>
<dbReference type="PANTHER" id="PTHR43736:SF4">
    <property type="entry name" value="SLR1690 PROTEIN"/>
    <property type="match status" value="1"/>
</dbReference>
<dbReference type="OrthoDB" id="9786141at2"/>
<evidence type="ECO:0000313" key="3">
    <source>
        <dbReference type="Proteomes" id="UP000007364"/>
    </source>
</evidence>
<dbReference type="CDD" id="cd18873">
    <property type="entry name" value="NUDIX_NadM_like"/>
    <property type="match status" value="1"/>
</dbReference>
<dbReference type="Pfam" id="PF21906">
    <property type="entry name" value="WHD_NrtR"/>
    <property type="match status" value="1"/>
</dbReference>
<comment type="caution">
    <text evidence="2">The sequence shown here is derived from an EMBL/GenBank/DDBJ whole genome shotgun (WGS) entry which is preliminary data.</text>
</comment>
<dbReference type="SUPFAM" id="SSF55811">
    <property type="entry name" value="Nudix"/>
    <property type="match status" value="1"/>
</dbReference>
<evidence type="ECO:0000313" key="2">
    <source>
        <dbReference type="EMBL" id="EKF54907.1"/>
    </source>
</evidence>
<dbReference type="InterPro" id="IPR036390">
    <property type="entry name" value="WH_DNA-bd_sf"/>
</dbReference>
<sequence>MINNQESYYTDVDKMHVATDCIVFGFHQDELKLLIFNRRVQPHKGGWSLIGSFVKLNEDVDHAAKRVLRDITGLDNVFFEQSRTYGNAERDMGARCVSVAQFALIRIDEYDEELTEMRGAFWYRLEELPELVLDHYQMVIDALDILRRKAKHQPIGFELLPEKFTIPQLQSLYEAIFQRKLDPGNFRKKILSFKILNRLNEKDRSSSKRGAFYYTFDHDTYEKLLKSGYNFDFL</sequence>
<keyword evidence="3" id="KW-1185">Reference proteome</keyword>
<organism evidence="2 3">
    <name type="scientific">Galbibacter marinus</name>
    <dbReference type="NCBI Taxonomy" id="555500"/>
    <lineage>
        <taxon>Bacteria</taxon>
        <taxon>Pseudomonadati</taxon>
        <taxon>Bacteroidota</taxon>
        <taxon>Flavobacteriia</taxon>
        <taxon>Flavobacteriales</taxon>
        <taxon>Flavobacteriaceae</taxon>
        <taxon>Galbibacter</taxon>
    </lineage>
</organism>
<proteinExistence type="predicted"/>
<dbReference type="STRING" id="555500.I215_10068"/>
<protein>
    <submittedName>
        <fullName evidence="2">NUDIX family hydrolase</fullName>
    </submittedName>
</protein>
<dbReference type="GO" id="GO:0016787">
    <property type="term" value="F:hydrolase activity"/>
    <property type="evidence" value="ECO:0007669"/>
    <property type="project" value="UniProtKB-KW"/>
</dbReference>
<dbReference type="eggNOG" id="COG1051">
    <property type="taxonomic scope" value="Bacteria"/>
</dbReference>